<protein>
    <submittedName>
        <fullName evidence="1">Uncharacterized protein</fullName>
    </submittedName>
</protein>
<gene>
    <name evidence="1" type="ORF">GPECTOR_11g234</name>
</gene>
<dbReference type="OrthoDB" id="10617775at2759"/>
<accession>A0A150GPQ6</accession>
<dbReference type="Proteomes" id="UP000075714">
    <property type="component" value="Unassembled WGS sequence"/>
</dbReference>
<comment type="caution">
    <text evidence="1">The sequence shown here is derived from an EMBL/GenBank/DDBJ whole genome shotgun (WGS) entry which is preliminary data.</text>
</comment>
<keyword evidence="2" id="KW-1185">Reference proteome</keyword>
<sequence>MRKRPIAHWDPSLAAAHVLLSYRAPYDLSDTQTGIVLRDLMDNGKWKWLRRPAGRKFKVVDPQWTESAKGDIAGLKLDSEIGYRPMRSTGEPKEYKQLKQQFIARADEAYFGAGSTALYNRYRVCSEAYLAVQQQYVYDVLQPTIVAKAVQAVTFHVSGMASMLDAQAAARREGLEAAAAALAGGVALGEEGVMDPRPFTAFSLPDTEPSEGPAGLGAQAEAAEALRAAAARAAEDESWGRVMRWGNGGMYLGAPGEGEMEPLPSGEEELKSLGNDLADVDTDELKESLENLKEHMGVAVDWLLSKMQDAQEGLSNLLEVIGIDFLDVL</sequence>
<reference evidence="2" key="1">
    <citation type="journal article" date="2016" name="Nat. Commun.">
        <title>The Gonium pectorale genome demonstrates co-option of cell cycle regulation during the evolution of multicellularity.</title>
        <authorList>
            <person name="Hanschen E.R."/>
            <person name="Marriage T.N."/>
            <person name="Ferris P.J."/>
            <person name="Hamaji T."/>
            <person name="Toyoda A."/>
            <person name="Fujiyama A."/>
            <person name="Neme R."/>
            <person name="Noguchi H."/>
            <person name="Minakuchi Y."/>
            <person name="Suzuki M."/>
            <person name="Kawai-Toyooka H."/>
            <person name="Smith D.R."/>
            <person name="Sparks H."/>
            <person name="Anderson J."/>
            <person name="Bakaric R."/>
            <person name="Luria V."/>
            <person name="Karger A."/>
            <person name="Kirschner M.W."/>
            <person name="Durand P.M."/>
            <person name="Michod R.E."/>
            <person name="Nozaki H."/>
            <person name="Olson B.J."/>
        </authorList>
    </citation>
    <scope>NUCLEOTIDE SEQUENCE [LARGE SCALE GENOMIC DNA]</scope>
    <source>
        <strain evidence="2">NIES-2863</strain>
    </source>
</reference>
<evidence type="ECO:0000313" key="2">
    <source>
        <dbReference type="Proteomes" id="UP000075714"/>
    </source>
</evidence>
<organism evidence="1 2">
    <name type="scientific">Gonium pectorale</name>
    <name type="common">Green alga</name>
    <dbReference type="NCBI Taxonomy" id="33097"/>
    <lineage>
        <taxon>Eukaryota</taxon>
        <taxon>Viridiplantae</taxon>
        <taxon>Chlorophyta</taxon>
        <taxon>core chlorophytes</taxon>
        <taxon>Chlorophyceae</taxon>
        <taxon>CS clade</taxon>
        <taxon>Chlamydomonadales</taxon>
        <taxon>Volvocaceae</taxon>
        <taxon>Gonium</taxon>
    </lineage>
</organism>
<name>A0A150GPQ6_GONPE</name>
<dbReference type="AlphaFoldDB" id="A0A150GPQ6"/>
<dbReference type="EMBL" id="LSYV01000012">
    <property type="protein sequence ID" value="KXZ51791.1"/>
    <property type="molecule type" value="Genomic_DNA"/>
</dbReference>
<evidence type="ECO:0000313" key="1">
    <source>
        <dbReference type="EMBL" id="KXZ51791.1"/>
    </source>
</evidence>
<proteinExistence type="predicted"/>